<dbReference type="Pfam" id="PF14238">
    <property type="entry name" value="DUF4340"/>
    <property type="match status" value="1"/>
</dbReference>
<accession>A0A418WT83</accession>
<proteinExistence type="predicted"/>
<keyword evidence="4" id="KW-1185">Reference proteome</keyword>
<evidence type="ECO:0000313" key="3">
    <source>
        <dbReference type="EMBL" id="RJF94460.1"/>
    </source>
</evidence>
<name>A0A418WT83_9PROT</name>
<dbReference type="InterPro" id="IPR025641">
    <property type="entry name" value="DUF4340"/>
</dbReference>
<comment type="caution">
    <text evidence="3">The sequence shown here is derived from an EMBL/GenBank/DDBJ whole genome shotgun (WGS) entry which is preliminary data.</text>
</comment>
<dbReference type="AlphaFoldDB" id="A0A418WT83"/>
<evidence type="ECO:0000313" key="4">
    <source>
        <dbReference type="Proteomes" id="UP000284605"/>
    </source>
</evidence>
<sequence length="393" mass="42129">MRRSTLAILLGLTILLSLAGAWLVIERIRETQADLSGQLMLPDLKAALNDVAEVSFTGAEGAFSLKRVEGETWVMPQRGGYRVDFAKVQRLLLALADLKAIEPKTARPDRYRFLDVEDVAQGTKGLRLTVKDGQGEALADLILGRPDETMGAAKVSRFFLRFAGEAQSWLGEAELRVERDPAQWLDRELTVIAPVRIRAVSVTHADATVRIAREKPDAPFLVADLAAGTEDMKTQRANALSVAATYLVFEDVKTAPAATDPEKPAIKVVYETFDGVVVTFEIATVDGQGWATIAAVFEDSIAAEGAKIQAPPGPDGAAIFKMPEAAKAEAAALAAKTKGWAYRIDGTRVIDLTPARADLVQPKTLAPPGVTPALPPLPGLSVPPEGRPVPMPQ</sequence>
<organism evidence="3 4">
    <name type="scientific">Oleomonas cavernae</name>
    <dbReference type="NCBI Taxonomy" id="2320859"/>
    <lineage>
        <taxon>Bacteria</taxon>
        <taxon>Pseudomonadati</taxon>
        <taxon>Pseudomonadota</taxon>
        <taxon>Alphaproteobacteria</taxon>
        <taxon>Acetobacterales</taxon>
        <taxon>Acetobacteraceae</taxon>
        <taxon>Oleomonas</taxon>
    </lineage>
</organism>
<feature type="region of interest" description="Disordered" evidence="1">
    <location>
        <begin position="362"/>
        <end position="393"/>
    </location>
</feature>
<evidence type="ECO:0000259" key="2">
    <source>
        <dbReference type="Pfam" id="PF14238"/>
    </source>
</evidence>
<evidence type="ECO:0000256" key="1">
    <source>
        <dbReference type="SAM" id="MobiDB-lite"/>
    </source>
</evidence>
<dbReference type="EMBL" id="QYUK01000008">
    <property type="protein sequence ID" value="RJF94460.1"/>
    <property type="molecule type" value="Genomic_DNA"/>
</dbReference>
<dbReference type="Proteomes" id="UP000284605">
    <property type="component" value="Unassembled WGS sequence"/>
</dbReference>
<reference evidence="3 4" key="1">
    <citation type="submission" date="2018-09" db="EMBL/GenBank/DDBJ databases">
        <authorList>
            <person name="Zhu H."/>
        </authorList>
    </citation>
    <scope>NUCLEOTIDE SEQUENCE [LARGE SCALE GENOMIC DNA]</scope>
    <source>
        <strain evidence="3 4">K1W22B-8</strain>
    </source>
</reference>
<protein>
    <submittedName>
        <fullName evidence="3">DUF4340 domain-containing protein</fullName>
    </submittedName>
</protein>
<feature type="domain" description="DUF4340" evidence="2">
    <location>
        <begin position="73"/>
        <end position="253"/>
    </location>
</feature>
<gene>
    <name evidence="3" type="ORF">D3874_01070</name>
</gene>
<feature type="compositionally biased region" description="Pro residues" evidence="1">
    <location>
        <begin position="369"/>
        <end position="378"/>
    </location>
</feature>
<dbReference type="OrthoDB" id="7359157at2"/>
<dbReference type="RefSeq" id="WP_119775531.1">
    <property type="nucleotide sequence ID" value="NZ_QYUK01000008.1"/>
</dbReference>